<accession>A0ABM1K963</accession>
<keyword evidence="2" id="KW-1003">Cell membrane</keyword>
<keyword evidence="9" id="KW-0325">Glycoprotein</keyword>
<organism evidence="13 14">
    <name type="scientific">Gekko japonicus</name>
    <name type="common">Schlegel's Japanese gecko</name>
    <dbReference type="NCBI Taxonomy" id="146911"/>
    <lineage>
        <taxon>Eukaryota</taxon>
        <taxon>Metazoa</taxon>
        <taxon>Chordata</taxon>
        <taxon>Craniata</taxon>
        <taxon>Vertebrata</taxon>
        <taxon>Euteleostomi</taxon>
        <taxon>Lepidosauria</taxon>
        <taxon>Squamata</taxon>
        <taxon>Bifurcata</taxon>
        <taxon>Gekkota</taxon>
        <taxon>Gekkonidae</taxon>
        <taxon>Gekkoninae</taxon>
        <taxon>Gekko</taxon>
    </lineage>
</organism>
<comment type="subcellular location">
    <subcellularLocation>
        <location evidence="1">Cell membrane</location>
        <topology evidence="1">Multi-pass membrane protein</topology>
    </subcellularLocation>
</comment>
<proteinExistence type="predicted"/>
<feature type="transmembrane region" description="Helical" evidence="11">
    <location>
        <begin position="687"/>
        <end position="710"/>
    </location>
</feature>
<evidence type="ECO:0000313" key="14">
    <source>
        <dbReference type="RefSeq" id="XP_015270250.1"/>
    </source>
</evidence>
<evidence type="ECO:0000256" key="5">
    <source>
        <dbReference type="ARBA" id="ARBA00022989"/>
    </source>
</evidence>
<dbReference type="InterPro" id="IPR001828">
    <property type="entry name" value="ANF_lig-bd_rcpt"/>
</dbReference>
<dbReference type="GeneID" id="107113436"/>
<dbReference type="PRINTS" id="PR00248">
    <property type="entry name" value="GPCRMGR"/>
</dbReference>
<dbReference type="Pfam" id="PF01094">
    <property type="entry name" value="ANF_receptor"/>
    <property type="match status" value="1"/>
</dbReference>
<feature type="transmembrane region" description="Helical" evidence="11">
    <location>
        <begin position="499"/>
        <end position="519"/>
    </location>
</feature>
<keyword evidence="7 11" id="KW-0472">Membrane</keyword>
<keyword evidence="8" id="KW-0675">Receptor</keyword>
<dbReference type="Pfam" id="PF07562">
    <property type="entry name" value="NCD3G"/>
    <property type="match status" value="1"/>
</dbReference>
<dbReference type="Proteomes" id="UP000694871">
    <property type="component" value="Unplaced"/>
</dbReference>
<dbReference type="InterPro" id="IPR000337">
    <property type="entry name" value="GPCR_3"/>
</dbReference>
<dbReference type="InterPro" id="IPR038550">
    <property type="entry name" value="GPCR_3_9-Cys_sf"/>
</dbReference>
<dbReference type="InterPro" id="IPR017979">
    <property type="entry name" value="GPCR_3_CS"/>
</dbReference>
<evidence type="ECO:0000256" key="4">
    <source>
        <dbReference type="ARBA" id="ARBA00022729"/>
    </source>
</evidence>
<feature type="transmembrane region" description="Helical" evidence="11">
    <location>
        <begin position="621"/>
        <end position="643"/>
    </location>
</feature>
<feature type="transmembrane region" description="Helical" evidence="11">
    <location>
        <begin position="655"/>
        <end position="675"/>
    </location>
</feature>
<evidence type="ECO:0000256" key="9">
    <source>
        <dbReference type="ARBA" id="ARBA00023180"/>
    </source>
</evidence>
<keyword evidence="5 11" id="KW-1133">Transmembrane helix</keyword>
<evidence type="ECO:0000259" key="12">
    <source>
        <dbReference type="PROSITE" id="PS50259"/>
    </source>
</evidence>
<evidence type="ECO:0000256" key="3">
    <source>
        <dbReference type="ARBA" id="ARBA00022692"/>
    </source>
</evidence>
<evidence type="ECO:0000256" key="11">
    <source>
        <dbReference type="SAM" id="Phobius"/>
    </source>
</evidence>
<dbReference type="SUPFAM" id="SSF53822">
    <property type="entry name" value="Periplasmic binding protein-like I"/>
    <property type="match status" value="1"/>
</dbReference>
<sequence length="791" mass="89510">MVTKFYQHIMALVFAINEINANSKILPNITVGFHIYDSYHDMRMTYRTTMDLLYKLHRYFPNYECDTSKNIAAIIGGYSSAMSFYISEILRVYKIPQLTYGSFAPEKITHLSSSFYRVVPSEVEQYIGILRLLQHFQWTWVGLLAVDDDSGEHFVQVMEPLLFQSEICLAFVQRILTKDHWNDMDDVTDFILSARLAFRDSSANIFILYGESTVLIFLNTLLSLGDPSYKEKTSLRKVWIMTAQVDFALTGLHRAWDFQFFHGTISFTIHSNEIHGFQNFLQDRKPHQKQGNGFLKDFWEQAFDCYYPNPQETRNISELCTGDERLESLPGPLFEMHMSGHSYSIYNAVYAIGHAVHSLYSSRSNHRAMDGGQRVRPQDFHPWQGVPISVCNDYCYPGYQKKKKEGATFCCYNCAPCPEGKISNQKDMDDCIKCPQSQYPSKDQDGCILKSITFLSFEETLGFSLASFAVSFSLFTAVVLIIFIKHRDTPIVKANNRNITYILLIALLLCFLSSLLFLGRPRKETCLFRQSAFALIFSGAVSCVLAKTVTVIVAFMATQPGSCTRRWAGKTLTNSIVISCSLVQAAICLLWLGASPPFPDFDSQSLKEEIVAECNEGSVPFFYVVLSYLGLLSLISLIVAFFARKLPDTFNEAKFITFSMLIFCSVWLSFIPAYLSTKGKSTVAMEIFCILVSSTGLLGCIFVPKCYIIVLRPELNRRGVQSQFTWCDGTLQETKSASVAKDEHLPPDPSATQRCSWTYHGICKGLSPARPFGNHCTLATGKQLIVMQVIQ</sequence>
<dbReference type="InterPro" id="IPR000068">
    <property type="entry name" value="GPCR_3_Ca_sens_rcpt-rel"/>
</dbReference>
<dbReference type="Gene3D" id="2.10.50.30">
    <property type="entry name" value="GPCR, family 3, nine cysteines domain"/>
    <property type="match status" value="1"/>
</dbReference>
<dbReference type="PROSITE" id="PS00981">
    <property type="entry name" value="G_PROTEIN_RECEP_F3_3"/>
    <property type="match status" value="1"/>
</dbReference>
<evidence type="ECO:0000256" key="8">
    <source>
        <dbReference type="ARBA" id="ARBA00023170"/>
    </source>
</evidence>
<evidence type="ECO:0000256" key="7">
    <source>
        <dbReference type="ARBA" id="ARBA00023136"/>
    </source>
</evidence>
<keyword evidence="6" id="KW-0297">G-protein coupled receptor</keyword>
<keyword evidence="4" id="KW-0732">Signal</keyword>
<evidence type="ECO:0000313" key="13">
    <source>
        <dbReference type="Proteomes" id="UP000694871"/>
    </source>
</evidence>
<gene>
    <name evidence="14" type="primary">LOC107113436</name>
</gene>
<evidence type="ECO:0000256" key="10">
    <source>
        <dbReference type="ARBA" id="ARBA00023224"/>
    </source>
</evidence>
<feature type="transmembrane region" description="Helical" evidence="11">
    <location>
        <begin position="461"/>
        <end position="484"/>
    </location>
</feature>
<dbReference type="PROSITE" id="PS50259">
    <property type="entry name" value="G_PROTEIN_RECEP_F3_4"/>
    <property type="match status" value="1"/>
</dbReference>
<reference evidence="14" key="1">
    <citation type="submission" date="2025-08" db="UniProtKB">
        <authorList>
            <consortium name="RefSeq"/>
        </authorList>
    </citation>
    <scope>IDENTIFICATION</scope>
</reference>
<evidence type="ECO:0000256" key="2">
    <source>
        <dbReference type="ARBA" id="ARBA00022475"/>
    </source>
</evidence>
<dbReference type="PANTHER" id="PTHR24061:SF599">
    <property type="entry name" value="G-PROTEIN COUPLED RECEPTORS FAMILY 3 PROFILE DOMAIN-CONTAINING PROTEIN"/>
    <property type="match status" value="1"/>
</dbReference>
<evidence type="ECO:0000256" key="1">
    <source>
        <dbReference type="ARBA" id="ARBA00004651"/>
    </source>
</evidence>
<dbReference type="Pfam" id="PF00003">
    <property type="entry name" value="7tm_3"/>
    <property type="match status" value="1"/>
</dbReference>
<feature type="transmembrane region" description="Helical" evidence="11">
    <location>
        <begin position="531"/>
        <end position="555"/>
    </location>
</feature>
<dbReference type="Gene3D" id="3.40.50.2300">
    <property type="match status" value="2"/>
</dbReference>
<dbReference type="InterPro" id="IPR011500">
    <property type="entry name" value="GPCR_3_9-Cys_dom"/>
</dbReference>
<evidence type="ECO:0000256" key="6">
    <source>
        <dbReference type="ARBA" id="ARBA00023040"/>
    </source>
</evidence>
<dbReference type="PANTHER" id="PTHR24061">
    <property type="entry name" value="CALCIUM-SENSING RECEPTOR-RELATED"/>
    <property type="match status" value="1"/>
</dbReference>
<feature type="transmembrane region" description="Helical" evidence="11">
    <location>
        <begin position="576"/>
        <end position="594"/>
    </location>
</feature>
<dbReference type="InterPro" id="IPR004073">
    <property type="entry name" value="GPCR_3_vmron_rcpt_2"/>
</dbReference>
<name>A0ABM1K963_GEKJA</name>
<dbReference type="InterPro" id="IPR017978">
    <property type="entry name" value="GPCR_3_C"/>
</dbReference>
<keyword evidence="13" id="KW-1185">Reference proteome</keyword>
<protein>
    <submittedName>
        <fullName evidence="14">Vomeronasal type-2 receptor 116-like</fullName>
    </submittedName>
</protein>
<keyword evidence="10" id="KW-0807">Transducer</keyword>
<feature type="domain" description="G-protein coupled receptors family 3 profile" evidence="12">
    <location>
        <begin position="461"/>
        <end position="716"/>
    </location>
</feature>
<dbReference type="RefSeq" id="XP_015270250.1">
    <property type="nucleotide sequence ID" value="XM_015414764.1"/>
</dbReference>
<keyword evidence="3 11" id="KW-0812">Transmembrane</keyword>
<dbReference type="InterPro" id="IPR028082">
    <property type="entry name" value="Peripla_BP_I"/>
</dbReference>
<dbReference type="PRINTS" id="PR01535">
    <property type="entry name" value="VOMERONASL2R"/>
</dbReference>